<sequence length="113" mass="12984">MGEDISILFKNEFGISFHWKGKKGKIQVIFRETGFLLTLEEIKSFQKKVLNVEAQQCCENCHQSRNCKSLLLKTPSEKIDLAVSLDELDFINELLGATIFKLELQQYLELCAN</sequence>
<protein>
    <submittedName>
        <fullName evidence="1">Uncharacterized protein</fullName>
    </submittedName>
</protein>
<name>A0ABS6W188_9FLAO</name>
<accession>A0ABS6W188</accession>
<keyword evidence="2" id="KW-1185">Reference proteome</keyword>
<gene>
    <name evidence="1" type="ORF">KW502_07420</name>
</gene>
<dbReference type="EMBL" id="JAHWDF010000006">
    <property type="protein sequence ID" value="MBW2961625.1"/>
    <property type="molecule type" value="Genomic_DNA"/>
</dbReference>
<dbReference type="RefSeq" id="WP_219039915.1">
    <property type="nucleotide sequence ID" value="NZ_JAHWDF010000006.1"/>
</dbReference>
<dbReference type="Proteomes" id="UP000719267">
    <property type="component" value="Unassembled WGS sequence"/>
</dbReference>
<reference evidence="1 2" key="1">
    <citation type="submission" date="2021-07" db="EMBL/GenBank/DDBJ databases">
        <title>Mesonia aestuariivivens sp. nov., isolated from a tidal flat.</title>
        <authorList>
            <person name="Kim Y.-O."/>
            <person name="Yoon J.-H."/>
        </authorList>
    </citation>
    <scope>NUCLEOTIDE SEQUENCE [LARGE SCALE GENOMIC DNA]</scope>
    <source>
        <strain evidence="1 2">JHPTF-M18</strain>
    </source>
</reference>
<evidence type="ECO:0000313" key="1">
    <source>
        <dbReference type="EMBL" id="MBW2961625.1"/>
    </source>
</evidence>
<organism evidence="1 2">
    <name type="scientific">Mesonia aestuariivivens</name>
    <dbReference type="NCBI Taxonomy" id="2796128"/>
    <lineage>
        <taxon>Bacteria</taxon>
        <taxon>Pseudomonadati</taxon>
        <taxon>Bacteroidota</taxon>
        <taxon>Flavobacteriia</taxon>
        <taxon>Flavobacteriales</taxon>
        <taxon>Flavobacteriaceae</taxon>
        <taxon>Mesonia</taxon>
    </lineage>
</organism>
<evidence type="ECO:0000313" key="2">
    <source>
        <dbReference type="Proteomes" id="UP000719267"/>
    </source>
</evidence>
<comment type="caution">
    <text evidence="1">The sequence shown here is derived from an EMBL/GenBank/DDBJ whole genome shotgun (WGS) entry which is preliminary data.</text>
</comment>
<proteinExistence type="predicted"/>